<dbReference type="Gene3D" id="1.10.10.10">
    <property type="entry name" value="Winged helix-like DNA-binding domain superfamily/Winged helix DNA-binding domain"/>
    <property type="match status" value="1"/>
</dbReference>
<evidence type="ECO:0000313" key="6">
    <source>
        <dbReference type="Proteomes" id="UP000446768"/>
    </source>
</evidence>
<dbReference type="CDD" id="cd06170">
    <property type="entry name" value="LuxR_C_like"/>
    <property type="match status" value="1"/>
</dbReference>
<dbReference type="InterPro" id="IPR016032">
    <property type="entry name" value="Sig_transdc_resp-reg_C-effctor"/>
</dbReference>
<sequence length="235" mass="25341">MLIAASDMLGQQSLARYFTPLLQPASWEALRLGAQRAYVHLGVSGFMVRHQAIEGGIGHAAGSLPDALLRAFCRQTGDPVDVGLARSPLPQSWRADMLHDAYPHALYGQLGEAGVVYGLSVACRSGSGMSRVDFYRGRDGDSFTGCAQQGTLQLLALHLHEGAAFVQRGASVLTDRERESLAWSAQGKSIREVSEMMGISQRAVYFHLQNAAAKLQVYSTRHAVSRAMELGLLAA</sequence>
<dbReference type="PROSITE" id="PS50043">
    <property type="entry name" value="HTH_LUXR_2"/>
    <property type="match status" value="1"/>
</dbReference>
<dbReference type="RefSeq" id="WP_154371145.1">
    <property type="nucleotide sequence ID" value="NZ_WKJJ01000002.1"/>
</dbReference>
<name>A0A7X2IIS6_9BURK</name>
<feature type="domain" description="HTH luxR-type" evidence="4">
    <location>
        <begin position="166"/>
        <end position="231"/>
    </location>
</feature>
<dbReference type="PRINTS" id="PR00038">
    <property type="entry name" value="HTHLUXR"/>
</dbReference>
<dbReference type="GO" id="GO:0003677">
    <property type="term" value="F:DNA binding"/>
    <property type="evidence" value="ECO:0007669"/>
    <property type="project" value="UniProtKB-KW"/>
</dbReference>
<dbReference type="InterPro" id="IPR036388">
    <property type="entry name" value="WH-like_DNA-bd_sf"/>
</dbReference>
<evidence type="ECO:0000313" key="5">
    <source>
        <dbReference type="EMBL" id="MRV70644.1"/>
    </source>
</evidence>
<dbReference type="GO" id="GO:0006355">
    <property type="term" value="P:regulation of DNA-templated transcription"/>
    <property type="evidence" value="ECO:0007669"/>
    <property type="project" value="InterPro"/>
</dbReference>
<dbReference type="Pfam" id="PF00196">
    <property type="entry name" value="GerE"/>
    <property type="match status" value="1"/>
</dbReference>
<dbReference type="Proteomes" id="UP000446768">
    <property type="component" value="Unassembled WGS sequence"/>
</dbReference>
<dbReference type="SMART" id="SM00421">
    <property type="entry name" value="HTH_LUXR"/>
    <property type="match status" value="1"/>
</dbReference>
<reference evidence="5 6" key="1">
    <citation type="submission" date="2019-11" db="EMBL/GenBank/DDBJ databases">
        <title>Novel species isolated from a subtropical stream in China.</title>
        <authorList>
            <person name="Lu H."/>
        </authorList>
    </citation>
    <scope>NUCLEOTIDE SEQUENCE [LARGE SCALE GENOMIC DNA]</scope>
    <source>
        <strain evidence="5 6">FT92W</strain>
    </source>
</reference>
<dbReference type="InterPro" id="IPR000792">
    <property type="entry name" value="Tscrpt_reg_LuxR_C"/>
</dbReference>
<dbReference type="PANTHER" id="PTHR44688">
    <property type="entry name" value="DNA-BINDING TRANSCRIPTIONAL ACTIVATOR DEVR_DOSR"/>
    <property type="match status" value="1"/>
</dbReference>
<dbReference type="SUPFAM" id="SSF75516">
    <property type="entry name" value="Pheromone-binding domain of LuxR-like quorum-sensing transcription factors"/>
    <property type="match status" value="1"/>
</dbReference>
<evidence type="ECO:0000256" key="2">
    <source>
        <dbReference type="ARBA" id="ARBA00023125"/>
    </source>
</evidence>
<gene>
    <name evidence="5" type="ORF">GJ700_02790</name>
</gene>
<evidence type="ECO:0000259" key="4">
    <source>
        <dbReference type="PROSITE" id="PS50043"/>
    </source>
</evidence>
<protein>
    <recommendedName>
        <fullName evidence="4">HTH luxR-type domain-containing protein</fullName>
    </recommendedName>
</protein>
<proteinExistence type="predicted"/>
<dbReference type="AlphaFoldDB" id="A0A7X2IIS6"/>
<comment type="caution">
    <text evidence="5">The sequence shown here is derived from an EMBL/GenBank/DDBJ whole genome shotgun (WGS) entry which is preliminary data.</text>
</comment>
<dbReference type="PANTHER" id="PTHR44688:SF16">
    <property type="entry name" value="DNA-BINDING TRANSCRIPTIONAL ACTIVATOR DEVR_DOSR"/>
    <property type="match status" value="1"/>
</dbReference>
<accession>A0A7X2IIS6</accession>
<organism evidence="5 6">
    <name type="scientific">Pseudoduganella rivuli</name>
    <dbReference type="NCBI Taxonomy" id="2666085"/>
    <lineage>
        <taxon>Bacteria</taxon>
        <taxon>Pseudomonadati</taxon>
        <taxon>Pseudomonadota</taxon>
        <taxon>Betaproteobacteria</taxon>
        <taxon>Burkholderiales</taxon>
        <taxon>Oxalobacteraceae</taxon>
        <taxon>Telluria group</taxon>
        <taxon>Pseudoduganella</taxon>
    </lineage>
</organism>
<dbReference type="SUPFAM" id="SSF46894">
    <property type="entry name" value="C-terminal effector domain of the bipartite response regulators"/>
    <property type="match status" value="1"/>
</dbReference>
<keyword evidence="2" id="KW-0238">DNA-binding</keyword>
<dbReference type="EMBL" id="WKJJ01000002">
    <property type="protein sequence ID" value="MRV70644.1"/>
    <property type="molecule type" value="Genomic_DNA"/>
</dbReference>
<dbReference type="InterPro" id="IPR036693">
    <property type="entry name" value="TF_LuxR_autoind-bd_dom_sf"/>
</dbReference>
<keyword evidence="1" id="KW-0805">Transcription regulation</keyword>
<dbReference type="Gene3D" id="3.30.450.80">
    <property type="entry name" value="Transcription factor LuxR-like, autoinducer-binding domain"/>
    <property type="match status" value="1"/>
</dbReference>
<keyword evidence="6" id="KW-1185">Reference proteome</keyword>
<keyword evidence="3" id="KW-0804">Transcription</keyword>
<evidence type="ECO:0000256" key="1">
    <source>
        <dbReference type="ARBA" id="ARBA00023015"/>
    </source>
</evidence>
<evidence type="ECO:0000256" key="3">
    <source>
        <dbReference type="ARBA" id="ARBA00023163"/>
    </source>
</evidence>